<evidence type="ECO:0000256" key="4">
    <source>
        <dbReference type="ARBA" id="ARBA00023163"/>
    </source>
</evidence>
<dbReference type="InterPro" id="IPR004176">
    <property type="entry name" value="Clp_R_N"/>
</dbReference>
<dbReference type="SUPFAM" id="SSF52540">
    <property type="entry name" value="P-loop containing nucleoside triphosphate hydrolases"/>
    <property type="match status" value="1"/>
</dbReference>
<name>A0ABQ8ABD3_BRANA</name>
<protein>
    <recommendedName>
        <fullName evidence="6">Clp R domain-containing protein</fullName>
    </recommendedName>
</protein>
<keyword evidence="8" id="KW-1185">Reference proteome</keyword>
<dbReference type="InterPro" id="IPR058954">
    <property type="entry name" value="AAA_lid_SMAX1"/>
</dbReference>
<dbReference type="PANTHER" id="PTHR43572:SF49">
    <property type="entry name" value="PROTEIN SMAX1-LIKE 8"/>
    <property type="match status" value="1"/>
</dbReference>
<feature type="domain" description="Clp R" evidence="6">
    <location>
        <begin position="7"/>
        <end position="180"/>
    </location>
</feature>
<comment type="caution">
    <text evidence="7">The sequence shown here is derived from an EMBL/GenBank/DDBJ whole genome shotgun (WGS) entry which is preliminary data.</text>
</comment>
<dbReference type="Proteomes" id="UP000824890">
    <property type="component" value="Unassembled WGS sequence"/>
</dbReference>
<keyword evidence="2 5" id="KW-0677">Repeat</keyword>
<dbReference type="CDD" id="cd19499">
    <property type="entry name" value="RecA-like_ClpB_Hsp104-like"/>
    <property type="match status" value="1"/>
</dbReference>
<evidence type="ECO:0000313" key="7">
    <source>
        <dbReference type="EMBL" id="KAH0889805.1"/>
    </source>
</evidence>
<dbReference type="Pfam" id="PF23569">
    <property type="entry name" value="NBD_SMAX1"/>
    <property type="match status" value="1"/>
</dbReference>
<evidence type="ECO:0000256" key="5">
    <source>
        <dbReference type="PROSITE-ProRule" id="PRU01251"/>
    </source>
</evidence>
<evidence type="ECO:0000313" key="8">
    <source>
        <dbReference type="Proteomes" id="UP000824890"/>
    </source>
</evidence>
<dbReference type="InterPro" id="IPR027417">
    <property type="entry name" value="P-loop_NTPase"/>
</dbReference>
<gene>
    <name evidence="7" type="ORF">HID58_052234</name>
</gene>
<dbReference type="InterPro" id="IPR058680">
    <property type="entry name" value="NBD_SMAX1-like"/>
</dbReference>
<evidence type="ECO:0000259" key="6">
    <source>
        <dbReference type="PROSITE" id="PS51903"/>
    </source>
</evidence>
<sequence>MPTAVNVAKQCLTTESAYALEEAVNVARRRGHSQTTSLHAVSALLSLPTSVLRDACARVRNSAYSPRLQFKALDLCLSVSLDRIQSGHQQPGSDDPPVSNSLMAAIKRSQAHQRRLPESFRLYQEMSQSNQNSSSLSCAKVELRQLILSILDDPVVSRVFGEAGFRSSELKLSIIRPIPHLFRYSSPRGQQQQPLFLCNVTGNHAEPESNPVRWGFSIPKRNLTGDSSDHRRISDVFTREKARNPLLVGVSAYCVLNDFLKSLENRTDGLTAVNIGSEISDQIKVKFDKTFIDARFRDLGKVAEQGSGPGLVLNYGDLRVFTDGEGNVSAASYIVGKVSELLRRSGRRVWLIGATASNDVYEKMVRKFPNVEKDWDLQLLTITNTLRSCSPHHKSSLMGSFVPFGGFFSTPYDMKLPFSGFNKEITGPVSSISDQTQSTLPPWLQMTTIPDLNQKSDPKVRLLFSSPTFNIPALMKFDFLDYKLPRLTTLLHYVMLISTCIYIPSVQTKEGLESVCGNKSTSSASASTDSAKSVTTDLNLRMCPVTAGFGLKTRSASSACLDNPRDLNAESFKIIYQRLTNRVSGQDEAARVISCALSQPPKISTRRDVWLNLAGPDTVGKRRMSLVLAEIVYQSEHRFMPVDLGVAEHEMSGCDDVMRLRGKTMVDHIFEVMCRNPFCVVFLENIDKADEKLQVSLSKAIETGKFMDSHGREVGIGNTTFVMTSSSVQDYGTVTTYSEEQLLRVKEGLVEIWIETVSCLSSEKKRKLGLGETVETGKRLNRTTNGVLDLNLPAQETEETYQDSKLWLVNLKKHDSLIEVPFKPFDFEGLAERIKRILKETFAKCVRSDCLLEIDPKIMERLLAAIYFSDNRKDIIKELMEKVMAKVFLHVKERYEITSGCVVKLFGRDLDVLSEDEMDLFLVKSQ</sequence>
<accession>A0ABQ8ABD3</accession>
<evidence type="ECO:0000256" key="2">
    <source>
        <dbReference type="ARBA" id="ARBA00022737"/>
    </source>
</evidence>
<dbReference type="EMBL" id="JAGKQM010000013">
    <property type="protein sequence ID" value="KAH0889805.1"/>
    <property type="molecule type" value="Genomic_DNA"/>
</dbReference>
<dbReference type="Pfam" id="PF26587">
    <property type="entry name" value="AAA_lid_SMAX1"/>
    <property type="match status" value="1"/>
</dbReference>
<dbReference type="InterPro" id="IPR036628">
    <property type="entry name" value="Clp_N_dom_sf"/>
</dbReference>
<dbReference type="Gene3D" id="1.10.1780.10">
    <property type="entry name" value="Clp, N-terminal domain"/>
    <property type="match status" value="1"/>
</dbReference>
<evidence type="ECO:0000256" key="1">
    <source>
        <dbReference type="ARBA" id="ARBA00008675"/>
    </source>
</evidence>
<dbReference type="PROSITE" id="PS51903">
    <property type="entry name" value="CLP_R"/>
    <property type="match status" value="1"/>
</dbReference>
<keyword evidence="3" id="KW-0805">Transcription regulation</keyword>
<proteinExistence type="inferred from homology"/>
<dbReference type="SUPFAM" id="SSF81923">
    <property type="entry name" value="Double Clp-N motif"/>
    <property type="match status" value="1"/>
</dbReference>
<dbReference type="InterPro" id="IPR003959">
    <property type="entry name" value="ATPase_AAA_core"/>
</dbReference>
<reference evidence="7 8" key="1">
    <citation type="submission" date="2021-05" db="EMBL/GenBank/DDBJ databases">
        <title>Genome Assembly of Synthetic Allotetraploid Brassica napus Reveals Homoeologous Exchanges between Subgenomes.</title>
        <authorList>
            <person name="Davis J.T."/>
        </authorList>
    </citation>
    <scope>NUCLEOTIDE SEQUENCE [LARGE SCALE GENOMIC DNA]</scope>
    <source>
        <strain evidence="8">cv. Da-Ae</strain>
        <tissue evidence="7">Seedling</tissue>
    </source>
</reference>
<dbReference type="Pfam" id="PF07724">
    <property type="entry name" value="AAA_2"/>
    <property type="match status" value="1"/>
</dbReference>
<dbReference type="Gene3D" id="3.40.50.300">
    <property type="entry name" value="P-loop containing nucleotide triphosphate hydrolases"/>
    <property type="match status" value="1"/>
</dbReference>
<keyword evidence="4" id="KW-0804">Transcription</keyword>
<comment type="similarity">
    <text evidence="1">Belongs to the ClpA/ClpB family.</text>
</comment>
<evidence type="ECO:0000256" key="3">
    <source>
        <dbReference type="ARBA" id="ARBA00023015"/>
    </source>
</evidence>
<dbReference type="PANTHER" id="PTHR43572">
    <property type="entry name" value="CHAPERONE PROTEIN CLPD, CHLOROPLASTIC"/>
    <property type="match status" value="1"/>
</dbReference>
<organism evidence="7 8">
    <name type="scientific">Brassica napus</name>
    <name type="common">Rape</name>
    <dbReference type="NCBI Taxonomy" id="3708"/>
    <lineage>
        <taxon>Eukaryota</taxon>
        <taxon>Viridiplantae</taxon>
        <taxon>Streptophyta</taxon>
        <taxon>Embryophyta</taxon>
        <taxon>Tracheophyta</taxon>
        <taxon>Spermatophyta</taxon>
        <taxon>Magnoliopsida</taxon>
        <taxon>eudicotyledons</taxon>
        <taxon>Gunneridae</taxon>
        <taxon>Pentapetalae</taxon>
        <taxon>rosids</taxon>
        <taxon>malvids</taxon>
        <taxon>Brassicales</taxon>
        <taxon>Brassicaceae</taxon>
        <taxon>Brassiceae</taxon>
        <taxon>Brassica</taxon>
    </lineage>
</organism>
<dbReference type="InterPro" id="IPR051650">
    <property type="entry name" value="SL_signaling_regulator"/>
</dbReference>